<sequence>MKQIRVVTPKDLGRGIKANGAKKKYEVDLTAMVDNKTVRVNEQGNLEVIKEKCVQVLDLNNLVDAENTGALKRLGSTCFYGDFNAADARTAIGAPVDFGKFDVEKSRAITAKEDITSGQQLDFNGWQVATDREVHQYIYSRGGAEGKQSGWVRSNDSGMNADGSLRNPADWGDWIFELNLPAQPAQKAGLDCEAIAQLPQEQWEKGTSILANKNGKCVRLVPNENFFQEIGVGIAANKVSAYTNEEFEVVVTVSNTGVGKNTLTDWVITKPVGGVYDVKDIRVTSNGVDRVETVSEFNYKLHGLSSGGTAIARFKVVPKSTGTFQFSSTVTPNSALDQDAKNNTATITLSATTKADPNYVPSVDCPLIIATELDSNTQLVQLRTETTGSNQYATTSLYNYGNLFANRETLKGLKIRLQNASTVIGYKRDYSSSDSYILSSGRVAAGSTVAGDDGIFYNNVLNSKADGVKSGTDGFTFENGVVTITADVEVFAISCRPQGNNCKWQHYMFATALAATSQVITTSAVTGGTVSIVDTYVREEAISDNTATNINVIPSSVTVVKDKLVRGTVTRRDRATRVQKLVFRVRAGTAASLNYTSTNNYAVTHSSGKTTITENKITVAADAKPTDSVNTKYIQVIVE</sequence>
<evidence type="ECO:0000313" key="1">
    <source>
        <dbReference type="EMBL" id="DAD79626.1"/>
    </source>
</evidence>
<proteinExistence type="predicted"/>
<accession>A0A8S5MBK3</accession>
<organism evidence="1">
    <name type="scientific">Podoviridae sp. ct53O25</name>
    <dbReference type="NCBI Taxonomy" id="2826539"/>
    <lineage>
        <taxon>Viruses</taxon>
        <taxon>Duplodnaviria</taxon>
        <taxon>Heunggongvirae</taxon>
        <taxon>Uroviricota</taxon>
        <taxon>Caudoviricetes</taxon>
    </lineage>
</organism>
<dbReference type="EMBL" id="BK014869">
    <property type="protein sequence ID" value="DAD79626.1"/>
    <property type="molecule type" value="Genomic_DNA"/>
</dbReference>
<reference evidence="1" key="1">
    <citation type="journal article" date="2021" name="Proc. Natl. Acad. Sci. U.S.A.">
        <title>A Catalog of Tens of Thousands of Viruses from Human Metagenomes Reveals Hidden Associations with Chronic Diseases.</title>
        <authorList>
            <person name="Tisza M.J."/>
            <person name="Buck C.B."/>
        </authorList>
    </citation>
    <scope>NUCLEOTIDE SEQUENCE</scope>
    <source>
        <strain evidence="1">Ct53O25</strain>
    </source>
</reference>
<protein>
    <submittedName>
        <fullName evidence="1">Uncharacterized protein</fullName>
    </submittedName>
</protein>
<name>A0A8S5MBK3_9CAUD</name>